<sequence length="49" mass="5618">MNLNDTEKLEGIGDVSKKEIENIELQNHEKDEFIGLEADIEEGSLWDTK</sequence>
<name>A0A380G9Y1_STAIN</name>
<dbReference type="Proteomes" id="UP000255549">
    <property type="component" value="Unassembled WGS sequence"/>
</dbReference>
<gene>
    <name evidence="1" type="ORF">NCTC11048_02308</name>
</gene>
<dbReference type="EMBL" id="UHDP01000003">
    <property type="protein sequence ID" value="SUM47236.1"/>
    <property type="molecule type" value="Genomic_DNA"/>
</dbReference>
<accession>A0A380G9Y1</accession>
<proteinExistence type="predicted"/>
<dbReference type="AlphaFoldDB" id="A0A380G9Y1"/>
<reference evidence="1 2" key="1">
    <citation type="submission" date="2018-06" db="EMBL/GenBank/DDBJ databases">
        <authorList>
            <consortium name="Pathogen Informatics"/>
            <person name="Doyle S."/>
        </authorList>
    </citation>
    <scope>NUCLEOTIDE SEQUENCE [LARGE SCALE GENOMIC DNA]</scope>
    <source>
        <strain evidence="2">NCTC 11048</strain>
    </source>
</reference>
<keyword evidence="2" id="KW-1185">Reference proteome</keyword>
<evidence type="ECO:0000313" key="1">
    <source>
        <dbReference type="EMBL" id="SUM47236.1"/>
    </source>
</evidence>
<dbReference type="RefSeq" id="WP_019167200.1">
    <property type="nucleotide sequence ID" value="NZ_CAIB01000005.1"/>
</dbReference>
<evidence type="ECO:0000313" key="2">
    <source>
        <dbReference type="Proteomes" id="UP000255549"/>
    </source>
</evidence>
<protein>
    <submittedName>
        <fullName evidence="1">Uncharacterized protein</fullName>
    </submittedName>
</protein>
<organism evidence="1 2">
    <name type="scientific">Staphylococcus intermedius NCTC 11048</name>
    <dbReference type="NCBI Taxonomy" id="1141106"/>
    <lineage>
        <taxon>Bacteria</taxon>
        <taxon>Bacillati</taxon>
        <taxon>Bacillota</taxon>
        <taxon>Bacilli</taxon>
        <taxon>Bacillales</taxon>
        <taxon>Staphylococcaceae</taxon>
        <taxon>Staphylococcus</taxon>
        <taxon>Staphylococcus intermedius group</taxon>
    </lineage>
</organism>